<dbReference type="Proteomes" id="UP000331127">
    <property type="component" value="Unassembled WGS sequence"/>
</dbReference>
<feature type="region of interest" description="Disordered" evidence="1">
    <location>
        <begin position="1"/>
        <end position="21"/>
    </location>
</feature>
<evidence type="ECO:0000256" key="1">
    <source>
        <dbReference type="SAM" id="MobiDB-lite"/>
    </source>
</evidence>
<organism evidence="3 4">
    <name type="scientific">Acrocarpospora macrocephala</name>
    <dbReference type="NCBI Taxonomy" id="150177"/>
    <lineage>
        <taxon>Bacteria</taxon>
        <taxon>Bacillati</taxon>
        <taxon>Actinomycetota</taxon>
        <taxon>Actinomycetes</taxon>
        <taxon>Streptosporangiales</taxon>
        <taxon>Streptosporangiaceae</taxon>
        <taxon>Acrocarpospora</taxon>
    </lineage>
</organism>
<keyword evidence="2" id="KW-1133">Transmembrane helix</keyword>
<sequence>MRVSLRQNSRTGQNISDTQSESTLLTSRWIFPLIILGVALPAVWSRRPGRRKDARQVLEQLLTPIRPRA</sequence>
<dbReference type="AlphaFoldDB" id="A0A5M3WKS6"/>
<evidence type="ECO:0000256" key="2">
    <source>
        <dbReference type="SAM" id="Phobius"/>
    </source>
</evidence>
<comment type="caution">
    <text evidence="3">The sequence shown here is derived from an EMBL/GenBank/DDBJ whole genome shotgun (WGS) entry which is preliminary data.</text>
</comment>
<evidence type="ECO:0000313" key="3">
    <source>
        <dbReference type="EMBL" id="GES07821.1"/>
    </source>
</evidence>
<evidence type="ECO:0000313" key="4">
    <source>
        <dbReference type="Proteomes" id="UP000331127"/>
    </source>
</evidence>
<gene>
    <name evidence="3" type="ORF">Amac_014160</name>
</gene>
<dbReference type="EMBL" id="BLAE01000008">
    <property type="protein sequence ID" value="GES07821.1"/>
    <property type="molecule type" value="Genomic_DNA"/>
</dbReference>
<protein>
    <submittedName>
        <fullName evidence="3">Uncharacterized protein</fullName>
    </submittedName>
</protein>
<reference evidence="3 4" key="1">
    <citation type="submission" date="2019-10" db="EMBL/GenBank/DDBJ databases">
        <title>Whole genome shotgun sequence of Acrocarpospora macrocephala NBRC 16266.</title>
        <authorList>
            <person name="Ichikawa N."/>
            <person name="Kimura A."/>
            <person name="Kitahashi Y."/>
            <person name="Komaki H."/>
            <person name="Oguchi A."/>
        </authorList>
    </citation>
    <scope>NUCLEOTIDE SEQUENCE [LARGE SCALE GENOMIC DNA]</scope>
    <source>
        <strain evidence="3 4">NBRC 16266</strain>
    </source>
</reference>
<keyword evidence="2" id="KW-0812">Transmembrane</keyword>
<keyword evidence="4" id="KW-1185">Reference proteome</keyword>
<keyword evidence="2" id="KW-0472">Membrane</keyword>
<proteinExistence type="predicted"/>
<name>A0A5M3WKS6_9ACTN</name>
<feature type="transmembrane region" description="Helical" evidence="2">
    <location>
        <begin position="29"/>
        <end position="45"/>
    </location>
</feature>
<accession>A0A5M3WKS6</accession>